<dbReference type="Gene3D" id="1.10.10.2320">
    <property type="match status" value="1"/>
</dbReference>
<dbReference type="HAMAP" id="MF_00282">
    <property type="entry name" value="Phe_tRNA_synth_alpha2"/>
    <property type="match status" value="1"/>
</dbReference>
<dbReference type="OrthoDB" id="372178at2157"/>
<feature type="binding site" evidence="11">
    <location>
        <position position="463"/>
    </location>
    <ligand>
        <name>L-phenylalanine</name>
        <dbReference type="ChEBI" id="CHEBI:58095"/>
    </ligand>
</feature>
<proteinExistence type="inferred from homology"/>
<dbReference type="GO" id="GO:0005524">
    <property type="term" value="F:ATP binding"/>
    <property type="evidence" value="ECO:0007669"/>
    <property type="project" value="UniProtKB-UniRule"/>
</dbReference>
<feature type="domain" description="Aminoacyl-transfer RNA synthetases class-II family profile" evidence="12">
    <location>
        <begin position="293"/>
        <end position="537"/>
    </location>
</feature>
<protein>
    <recommendedName>
        <fullName evidence="11">Phenylalanine--tRNA ligase alpha subunit</fullName>
        <ecNumber evidence="11">6.1.1.20</ecNumber>
    </recommendedName>
    <alternativeName>
        <fullName evidence="11">Phenylalanyl-tRNA synthetase alpha subunit</fullName>
        <shortName evidence="11">PheRS</shortName>
    </alternativeName>
</protein>
<comment type="catalytic activity">
    <reaction evidence="11">
        <text>tRNA(Phe) + L-phenylalanine + ATP = L-phenylalanyl-tRNA(Phe) + AMP + diphosphate + H(+)</text>
        <dbReference type="Rhea" id="RHEA:19413"/>
        <dbReference type="Rhea" id="RHEA-COMP:9668"/>
        <dbReference type="Rhea" id="RHEA-COMP:9699"/>
        <dbReference type="ChEBI" id="CHEBI:15378"/>
        <dbReference type="ChEBI" id="CHEBI:30616"/>
        <dbReference type="ChEBI" id="CHEBI:33019"/>
        <dbReference type="ChEBI" id="CHEBI:58095"/>
        <dbReference type="ChEBI" id="CHEBI:78442"/>
        <dbReference type="ChEBI" id="CHEBI:78531"/>
        <dbReference type="ChEBI" id="CHEBI:456215"/>
        <dbReference type="EC" id="6.1.1.20"/>
    </reaction>
</comment>
<keyword evidence="9 11" id="KW-0648">Protein biosynthesis</keyword>
<dbReference type="Gene3D" id="1.10.10.2330">
    <property type="match status" value="1"/>
</dbReference>
<dbReference type="Pfam" id="PF01409">
    <property type="entry name" value="tRNA-synt_2d"/>
    <property type="match status" value="1"/>
</dbReference>
<dbReference type="Gene3D" id="3.30.930.10">
    <property type="entry name" value="Bira Bifunctional Protein, Domain 2"/>
    <property type="match status" value="1"/>
</dbReference>
<dbReference type="PROSITE" id="PS50862">
    <property type="entry name" value="AA_TRNA_LIGASE_II"/>
    <property type="match status" value="1"/>
</dbReference>
<dbReference type="InterPro" id="IPR006195">
    <property type="entry name" value="aa-tRNA-synth_II"/>
</dbReference>
<dbReference type="AlphaFoldDB" id="E1RFL0"/>
<dbReference type="InterPro" id="IPR045864">
    <property type="entry name" value="aa-tRNA-synth_II/BPL/LPL"/>
</dbReference>
<evidence type="ECO:0000313" key="14">
    <source>
        <dbReference type="Proteomes" id="UP000006565"/>
    </source>
</evidence>
<dbReference type="PANTHER" id="PTHR11538">
    <property type="entry name" value="PHENYLALANYL-TRNA SYNTHETASE"/>
    <property type="match status" value="1"/>
</dbReference>
<dbReference type="HOGENOM" id="CLU_025086_2_2_2"/>
<dbReference type="SUPFAM" id="SSF55681">
    <property type="entry name" value="Class II aaRS and biotin synthetases"/>
    <property type="match status" value="1"/>
</dbReference>
<feature type="binding site" evidence="11">
    <location>
        <position position="465"/>
    </location>
    <ligand>
        <name>Mg(2+)</name>
        <dbReference type="ChEBI" id="CHEBI:18420"/>
        <note>ligand shared with heterodimeric partner</note>
    </ligand>
</feature>
<keyword evidence="6 11" id="KW-0547">Nucleotide-binding</keyword>
<dbReference type="InterPro" id="IPR022917">
    <property type="entry name" value="Phe_tRNA_ligase_alpha_bac/arc"/>
</dbReference>
<dbReference type="eggNOG" id="arCOG00410">
    <property type="taxonomic scope" value="Archaea"/>
</dbReference>
<organism evidence="13 14">
    <name type="scientific">Methanolacinia petrolearia (strain DSM 11571 / OCM 486 / SEBR 4847)</name>
    <name type="common">Methanoplanus petrolearius</name>
    <dbReference type="NCBI Taxonomy" id="679926"/>
    <lineage>
        <taxon>Archaea</taxon>
        <taxon>Methanobacteriati</taxon>
        <taxon>Methanobacteriota</taxon>
        <taxon>Stenosarchaea group</taxon>
        <taxon>Methanomicrobia</taxon>
        <taxon>Methanomicrobiales</taxon>
        <taxon>Methanomicrobiaceae</taxon>
        <taxon>Methanolacinia</taxon>
    </lineage>
</organism>
<dbReference type="KEGG" id="mpi:Mpet_2570"/>
<dbReference type="InterPro" id="IPR002319">
    <property type="entry name" value="Phenylalanyl-tRNA_Synthase"/>
</dbReference>
<feature type="binding site" evidence="11">
    <location>
        <begin position="423"/>
        <end position="425"/>
    </location>
    <ligand>
        <name>L-phenylalanine</name>
        <dbReference type="ChEBI" id="CHEBI:58095"/>
    </ligand>
</feature>
<dbReference type="GO" id="GO:0005737">
    <property type="term" value="C:cytoplasm"/>
    <property type="evidence" value="ECO:0007669"/>
    <property type="project" value="UniProtKB-SubCell"/>
</dbReference>
<dbReference type="PANTHER" id="PTHR11538:SF40">
    <property type="entry name" value="PHENYLALANINE--TRNA LIGASE ALPHA SUBUNIT"/>
    <property type="match status" value="1"/>
</dbReference>
<comment type="subcellular location">
    <subcellularLocation>
        <location evidence="1 11">Cytoplasm</location>
    </subcellularLocation>
</comment>
<feature type="binding site" evidence="11">
    <location>
        <position position="488"/>
    </location>
    <ligand>
        <name>L-phenylalanine</name>
        <dbReference type="ChEBI" id="CHEBI:58095"/>
    </ligand>
</feature>
<dbReference type="GeneID" id="9745063"/>
<dbReference type="RefSeq" id="WP_013330487.1">
    <property type="nucleotide sequence ID" value="NC_014507.1"/>
</dbReference>
<keyword evidence="3 11" id="KW-0963">Cytoplasm</keyword>
<evidence type="ECO:0000259" key="12">
    <source>
        <dbReference type="PROSITE" id="PS50862"/>
    </source>
</evidence>
<keyword evidence="7 11" id="KW-0067">ATP-binding</keyword>
<gene>
    <name evidence="11" type="primary">pheS</name>
    <name evidence="13" type="ordered locus">Mpet_2570</name>
</gene>
<dbReference type="NCBIfam" id="NF003210">
    <property type="entry name" value="PRK04172.1"/>
    <property type="match status" value="1"/>
</dbReference>
<evidence type="ECO:0000256" key="4">
    <source>
        <dbReference type="ARBA" id="ARBA00022598"/>
    </source>
</evidence>
<dbReference type="Gene3D" id="3.30.1370.240">
    <property type="match status" value="1"/>
</dbReference>
<dbReference type="GO" id="GO:0000049">
    <property type="term" value="F:tRNA binding"/>
    <property type="evidence" value="ECO:0007669"/>
    <property type="project" value="InterPro"/>
</dbReference>
<accession>E1RFL0</accession>
<evidence type="ECO:0000256" key="6">
    <source>
        <dbReference type="ARBA" id="ARBA00022741"/>
    </source>
</evidence>
<dbReference type="GO" id="GO:0004826">
    <property type="term" value="F:phenylalanine-tRNA ligase activity"/>
    <property type="evidence" value="ECO:0007669"/>
    <property type="project" value="UniProtKB-UniRule"/>
</dbReference>
<evidence type="ECO:0000256" key="9">
    <source>
        <dbReference type="ARBA" id="ARBA00022917"/>
    </source>
</evidence>
<comment type="similarity">
    <text evidence="2 11">Belongs to the class-II aminoacyl-tRNA synthetase family. Phe-tRNA synthetase alpha subunit type 2 subfamily.</text>
</comment>
<dbReference type="Proteomes" id="UP000006565">
    <property type="component" value="Chromosome"/>
</dbReference>
<keyword evidence="10 11" id="KW-0030">Aminoacyl-tRNA synthetase</keyword>
<dbReference type="FunFam" id="3.30.930.10:FF:000095">
    <property type="entry name" value="Phenylalanine--tRNA ligase alpha subunit"/>
    <property type="match status" value="1"/>
</dbReference>
<keyword evidence="5 11" id="KW-0479">Metal-binding</keyword>
<sequence>MELTYNEKRLLAVLKPLKDAEEARSKAVEPIRETLKGIGDGRSARINPLKDTLKVLEETRNIAFLPIKKAIELLENTTEGTLGPMHTPDAAYLARIMDSTEEAVVQYANLLQDRGLAIVEKKSVVTYRLTEEGEEYRKSGLPERNLIDSFDTEIPMGELQKHPQSRLGIGWLRKKGWVDIKDGIVTKKGEAAEGVDESALKNPVPSQPGIQDLLKRKLAEEIESVSYIISITPKGENLVESGLDLRQEVMTLTSEQIRTGEWKNLRLRKYSTKTPKRVYAGKNHPYQQLIDDMRQILFEMGFTEMNGGIVESSFWNFDVLFQPQDHPAREMQDTFFLDLEEELPAGYEKIRDMHISGGDTTSTGWGGEWKEKKAMQCVLRTHTTSLSIQYLKDHPEPPVKAFCIGRVYRREAIDATHTPEFEQLEGIVMDKDVNLRHLMGFLKEFYQKMGFENVRFRPGYFPYTEPSIEPEVWVDGLGWVELGGSGIFREEVTAPWGIKYPVLAWGLGASRVAMLKMGLKDLRQLYRSDVDWVRNEPIARSRRY</sequence>
<dbReference type="InterPro" id="IPR004529">
    <property type="entry name" value="Phe-tRNA-synth_IIc_asu"/>
</dbReference>
<evidence type="ECO:0000256" key="8">
    <source>
        <dbReference type="ARBA" id="ARBA00022842"/>
    </source>
</evidence>
<keyword evidence="4 11" id="KW-0436">Ligase</keyword>
<dbReference type="NCBIfam" id="TIGR00468">
    <property type="entry name" value="pheS"/>
    <property type="match status" value="1"/>
</dbReference>
<dbReference type="CDD" id="cd00496">
    <property type="entry name" value="PheRS_alpha_core"/>
    <property type="match status" value="1"/>
</dbReference>
<dbReference type="STRING" id="679926.Mpet_2570"/>
<evidence type="ECO:0000256" key="2">
    <source>
        <dbReference type="ARBA" id="ARBA00006703"/>
    </source>
</evidence>
<keyword evidence="14" id="KW-1185">Reference proteome</keyword>
<dbReference type="GO" id="GO:0006432">
    <property type="term" value="P:phenylalanyl-tRNA aminoacylation"/>
    <property type="evidence" value="ECO:0007669"/>
    <property type="project" value="UniProtKB-UniRule"/>
</dbReference>
<dbReference type="GO" id="GO:0000287">
    <property type="term" value="F:magnesium ion binding"/>
    <property type="evidence" value="ECO:0007669"/>
    <property type="project" value="UniProtKB-UniRule"/>
</dbReference>
<comment type="cofactor">
    <cofactor evidence="11">
        <name>Mg(2+)</name>
        <dbReference type="ChEBI" id="CHEBI:18420"/>
    </cofactor>
    <text evidence="11">Binds 2 magnesium ions per tetramer.</text>
</comment>
<reference evidence="13 14" key="1">
    <citation type="journal article" date="2010" name="Stand. Genomic Sci.">
        <title>Complete genome sequence of Methanoplanus petrolearius type strain (SEBR 4847).</title>
        <authorList>
            <person name="Brambilla E."/>
            <person name="Djao O.D."/>
            <person name="Daligault H."/>
            <person name="Lapidus A."/>
            <person name="Lucas S."/>
            <person name="Hammon N."/>
            <person name="Nolan M."/>
            <person name="Tice H."/>
            <person name="Cheng J.F."/>
            <person name="Han C."/>
            <person name="Tapia R."/>
            <person name="Goodwin L."/>
            <person name="Pitluck S."/>
            <person name="Liolios K."/>
            <person name="Ivanova N."/>
            <person name="Mavromatis K."/>
            <person name="Mikhailova N."/>
            <person name="Pati A."/>
            <person name="Chen A."/>
            <person name="Palaniappan K."/>
            <person name="Land M."/>
            <person name="Hauser L."/>
            <person name="Chang Y.J."/>
            <person name="Jeffries C.D."/>
            <person name="Rohde M."/>
            <person name="Spring S."/>
            <person name="Sikorski J."/>
            <person name="Goker M."/>
            <person name="Woyke T."/>
            <person name="Bristow J."/>
            <person name="Eisen J.A."/>
            <person name="Markowitz V."/>
            <person name="Hugenholtz P."/>
            <person name="Kyrpides N.C."/>
            <person name="Klenk H.P."/>
        </authorList>
    </citation>
    <scope>NUCLEOTIDE SEQUENCE [LARGE SCALE GENOMIC DNA]</scope>
    <source>
        <strain evidence="14">DSM 11571 / OCM 486 / SEBR 4847</strain>
    </source>
</reference>
<keyword evidence="8 11" id="KW-0460">Magnesium</keyword>
<evidence type="ECO:0000256" key="11">
    <source>
        <dbReference type="HAMAP-Rule" id="MF_00282"/>
    </source>
</evidence>
<evidence type="ECO:0000256" key="7">
    <source>
        <dbReference type="ARBA" id="ARBA00022840"/>
    </source>
</evidence>
<dbReference type="EC" id="6.1.1.20" evidence="11"/>
<evidence type="ECO:0000256" key="10">
    <source>
        <dbReference type="ARBA" id="ARBA00023146"/>
    </source>
</evidence>
<evidence type="ECO:0000256" key="5">
    <source>
        <dbReference type="ARBA" id="ARBA00022723"/>
    </source>
</evidence>
<evidence type="ECO:0000313" key="13">
    <source>
        <dbReference type="EMBL" id="ADN37314.1"/>
    </source>
</evidence>
<name>E1RFL0_METP4</name>
<evidence type="ECO:0000256" key="3">
    <source>
        <dbReference type="ARBA" id="ARBA00022490"/>
    </source>
</evidence>
<dbReference type="EMBL" id="CP002117">
    <property type="protein sequence ID" value="ADN37314.1"/>
    <property type="molecule type" value="Genomic_DNA"/>
</dbReference>
<comment type="subunit">
    <text evidence="11">Tetramer of two alpha and two beta subunits.</text>
</comment>
<evidence type="ECO:0000256" key="1">
    <source>
        <dbReference type="ARBA" id="ARBA00004496"/>
    </source>
</evidence>
<feature type="binding site" evidence="11">
    <location>
        <position position="384"/>
    </location>
    <ligand>
        <name>L-phenylalanine</name>
        <dbReference type="ChEBI" id="CHEBI:58095"/>
    </ligand>
</feature>